<dbReference type="Proteomes" id="UP001359886">
    <property type="component" value="Unassembled WGS sequence"/>
</dbReference>
<organism evidence="2 3">
    <name type="scientific">Elongatibacter sediminis</name>
    <dbReference type="NCBI Taxonomy" id="3119006"/>
    <lineage>
        <taxon>Bacteria</taxon>
        <taxon>Pseudomonadati</taxon>
        <taxon>Pseudomonadota</taxon>
        <taxon>Gammaproteobacteria</taxon>
        <taxon>Chromatiales</taxon>
        <taxon>Wenzhouxiangellaceae</taxon>
        <taxon>Elongatibacter</taxon>
    </lineage>
</organism>
<sequence>MTLAVLTAAPAIAGTEATASVDETVTFFYYDDIDALVPFYEGLLKLEKTMDEDWVKIYRLTPGSSVGLVANGRGLHAVSEDKPAMLSIVTDDVDAWYQRLVSAGVPVVSELPPEDSEAGEGRAPVRGFVVTDPGGYTVEFFTWRKPESSE</sequence>
<dbReference type="InterPro" id="IPR029068">
    <property type="entry name" value="Glyas_Bleomycin-R_OHBP_Dase"/>
</dbReference>
<dbReference type="InterPro" id="IPR037523">
    <property type="entry name" value="VOC_core"/>
</dbReference>
<evidence type="ECO:0000313" key="3">
    <source>
        <dbReference type="Proteomes" id="UP001359886"/>
    </source>
</evidence>
<proteinExistence type="predicted"/>
<comment type="caution">
    <text evidence="2">The sequence shown here is derived from an EMBL/GenBank/DDBJ whole genome shotgun (WGS) entry which is preliminary data.</text>
</comment>
<dbReference type="RefSeq" id="WP_354693480.1">
    <property type="nucleotide sequence ID" value="NZ_JAZHOG010000001.1"/>
</dbReference>
<protein>
    <submittedName>
        <fullName evidence="2">VOC family protein</fullName>
    </submittedName>
</protein>
<accession>A0AAW9R4Q5</accession>
<gene>
    <name evidence="2" type="ORF">V3330_00860</name>
</gene>
<dbReference type="AlphaFoldDB" id="A0AAW9R4Q5"/>
<dbReference type="Gene3D" id="3.10.180.10">
    <property type="entry name" value="2,3-Dihydroxybiphenyl 1,2-Dioxygenase, domain 1"/>
    <property type="match status" value="1"/>
</dbReference>
<reference evidence="2 3" key="1">
    <citation type="submission" date="2024-02" db="EMBL/GenBank/DDBJ databases">
        <title>A novel Wenzhouxiangellaceae bacterium, isolated from coastal sediments.</title>
        <authorList>
            <person name="Du Z.-J."/>
            <person name="Ye Y.-Q."/>
            <person name="Zhang X.-Y."/>
        </authorList>
    </citation>
    <scope>NUCLEOTIDE SEQUENCE [LARGE SCALE GENOMIC DNA]</scope>
    <source>
        <strain evidence="2 3">CH-27</strain>
    </source>
</reference>
<feature type="domain" description="VOC" evidence="1">
    <location>
        <begin position="20"/>
        <end position="143"/>
    </location>
</feature>
<keyword evidence="3" id="KW-1185">Reference proteome</keyword>
<dbReference type="PROSITE" id="PS51819">
    <property type="entry name" value="VOC"/>
    <property type="match status" value="1"/>
</dbReference>
<dbReference type="EMBL" id="JAZHOG010000001">
    <property type="protein sequence ID" value="MEJ8566157.1"/>
    <property type="molecule type" value="Genomic_DNA"/>
</dbReference>
<dbReference type="Pfam" id="PF00903">
    <property type="entry name" value="Glyoxalase"/>
    <property type="match status" value="1"/>
</dbReference>
<evidence type="ECO:0000259" key="1">
    <source>
        <dbReference type="PROSITE" id="PS51819"/>
    </source>
</evidence>
<evidence type="ECO:0000313" key="2">
    <source>
        <dbReference type="EMBL" id="MEJ8566157.1"/>
    </source>
</evidence>
<dbReference type="SUPFAM" id="SSF54593">
    <property type="entry name" value="Glyoxalase/Bleomycin resistance protein/Dihydroxybiphenyl dioxygenase"/>
    <property type="match status" value="1"/>
</dbReference>
<dbReference type="CDD" id="cd06587">
    <property type="entry name" value="VOC"/>
    <property type="match status" value="1"/>
</dbReference>
<dbReference type="InterPro" id="IPR004360">
    <property type="entry name" value="Glyas_Fos-R_dOase_dom"/>
</dbReference>
<name>A0AAW9R4Q5_9GAMM</name>